<proteinExistence type="predicted"/>
<protein>
    <recommendedName>
        <fullName evidence="3">Phage protein</fullName>
    </recommendedName>
</protein>
<keyword evidence="2" id="KW-1185">Reference proteome</keyword>
<dbReference type="SUPFAM" id="SSF69349">
    <property type="entry name" value="Phage fibre proteins"/>
    <property type="match status" value="1"/>
</dbReference>
<dbReference type="EMBL" id="CP006568">
    <property type="protein sequence ID" value="AHF74635.1"/>
    <property type="molecule type" value="Genomic_DNA"/>
</dbReference>
<reference evidence="1 2" key="1">
    <citation type="journal article" date="2014" name="Genome Biol. Evol.">
        <title>Genome degeneration and adaptation in a nascent stage of symbiosis.</title>
        <authorList>
            <person name="Oakeson K.F."/>
            <person name="Gil R."/>
            <person name="Clayton A.L."/>
            <person name="Dunn D.M."/>
            <person name="von Niederhausern A.C."/>
            <person name="Hamil C."/>
            <person name="Aoyagi A."/>
            <person name="Duval B."/>
            <person name="Baca A."/>
            <person name="Silva F.J."/>
            <person name="Vallier A."/>
            <person name="Jackson D.G."/>
            <person name="Latorre A."/>
            <person name="Weiss R.B."/>
            <person name="Heddi A."/>
            <person name="Moya A."/>
            <person name="Dale C."/>
        </authorList>
    </citation>
    <scope>NUCLEOTIDE SEQUENCE [LARGE SCALE GENOMIC DNA]</scope>
    <source>
        <strain evidence="2">none</strain>
    </source>
</reference>
<accession>W0HQZ1</accession>
<dbReference type="Proteomes" id="UP000019025">
    <property type="component" value="Chromosome"/>
</dbReference>
<evidence type="ECO:0008006" key="3">
    <source>
        <dbReference type="Google" id="ProtNLM"/>
    </source>
</evidence>
<dbReference type="HOGENOM" id="CLU_506842_0_0_6"/>
<dbReference type="STRING" id="2342.SOPEG_3235"/>
<dbReference type="eggNOG" id="COG3501">
    <property type="taxonomic scope" value="Bacteria"/>
</dbReference>
<name>W0HQZ1_9GAMM</name>
<dbReference type="RefSeq" id="WP_025246326.1">
    <property type="nucleotide sequence ID" value="NZ_CP006568.1"/>
</dbReference>
<organism evidence="1 2">
    <name type="scientific">Candidatus Sodalis pierantonii str. SOPE</name>
    <dbReference type="NCBI Taxonomy" id="2342"/>
    <lineage>
        <taxon>Bacteria</taxon>
        <taxon>Pseudomonadati</taxon>
        <taxon>Pseudomonadota</taxon>
        <taxon>Gammaproteobacteria</taxon>
        <taxon>Enterobacterales</taxon>
        <taxon>Bruguierivoracaceae</taxon>
        <taxon>Sodalis</taxon>
    </lineage>
</organism>
<dbReference type="SUPFAM" id="SSF69255">
    <property type="entry name" value="gp5 N-terminal domain-like"/>
    <property type="match status" value="1"/>
</dbReference>
<gene>
    <name evidence="1" type="ORF">SOPEG_3235</name>
</gene>
<dbReference type="AlphaFoldDB" id="W0HQZ1"/>
<evidence type="ECO:0000313" key="1">
    <source>
        <dbReference type="EMBL" id="AHF74635.1"/>
    </source>
</evidence>
<sequence length="551" mass="59435">MKPIKRLMLSGDTVPLVDVNLILEISASGRGFITAQTEKDYSGKLVRLDIGYPERVLRWFTGFVERAQPAGKGFQRLFVREMSGIFDHPWPCSFQHPTLRQIAEWIQAQSGLSVVLPTASNDTDTPIPHFTHSGSGYQLLATLGLAFGIQDYLWQPLPDGGIYLGGAAHSLFAGKPVSIPPEFSQTQAAGNTLTLPMVPSLRPGVVVNGKPLITVRLENDTMALTWQAANPLTGKTTAKSPAQRQIDAAYPELSAGLHLPKFARVVGPSEAVSRGDLVDPFRQRYAVDVQLLDADGNPAANTPVYPAVPLPLLMAGAESGLFHFPPPGTLLEIGFTEGRPDKPFVRQILAHSQTLPDIKPGEQLQQQRAEVFQRVTVAGDWERQTDQSIRENAQHREITADSENRTLVTRTTTVQATDKTTVLGSARLLAGSIQQIAEGDYSVATRANYVASIGQNATTDIGGDLIEKIGNIRRSLATASQEVIASVVWVGSEQVNVMALMLDTLDVLQALAQQTASHTHSNTGAPQNAGEIAATGAKSDALRRRYAPVIG</sequence>
<evidence type="ECO:0000313" key="2">
    <source>
        <dbReference type="Proteomes" id="UP000019025"/>
    </source>
</evidence>
<dbReference type="KEGG" id="pes:SOPEG_3235"/>
<dbReference type="PATRIC" id="fig|2342.5.peg.3512"/>